<evidence type="ECO:0000256" key="1">
    <source>
        <dbReference type="ARBA" id="ARBA00022859"/>
    </source>
</evidence>
<dbReference type="GeneTree" id="ENSGT01030000234536"/>
<dbReference type="AlphaFoldDB" id="A0A8C3I1H2"/>
<evidence type="ECO:0000256" key="4">
    <source>
        <dbReference type="SAM" id="SignalP"/>
    </source>
</evidence>
<dbReference type="InterPro" id="IPR013783">
    <property type="entry name" value="Ig-like_fold"/>
</dbReference>
<dbReference type="SMART" id="SM00406">
    <property type="entry name" value="IGv"/>
    <property type="match status" value="1"/>
</dbReference>
<sequence length="118" mass="13165">LRISPSDMYHLWFLHCVLSEIQLVESSPGAVKPSETFKLTCAVSGYSISSGYWWHRIRQPPGKGLGWMAEIYGGGRTFSAQSLKSRLAISVDVSKNEFSLQLSSLTAADTAMYYRARQ</sequence>
<dbReference type="Ensembl" id="ENSCPBT00000030893.1">
    <property type="protein sequence ID" value="ENSCPBP00000026239.1"/>
    <property type="gene ID" value="ENSCPBG00000018620.1"/>
</dbReference>
<keyword evidence="4" id="KW-0732">Signal</keyword>
<evidence type="ECO:0000256" key="2">
    <source>
        <dbReference type="ARBA" id="ARBA00023130"/>
    </source>
</evidence>
<dbReference type="SUPFAM" id="SSF48726">
    <property type="entry name" value="Immunoglobulin"/>
    <property type="match status" value="1"/>
</dbReference>
<dbReference type="Gene3D" id="2.60.40.10">
    <property type="entry name" value="Immunoglobulins"/>
    <property type="match status" value="1"/>
</dbReference>
<proteinExistence type="predicted"/>
<evidence type="ECO:0000313" key="6">
    <source>
        <dbReference type="Ensembl" id="ENSCPBP00000026239.1"/>
    </source>
</evidence>
<keyword evidence="7" id="KW-1185">Reference proteome</keyword>
<dbReference type="PANTHER" id="PTHR23266">
    <property type="entry name" value="IMMUNOGLOBULIN HEAVY CHAIN"/>
    <property type="match status" value="1"/>
</dbReference>
<dbReference type="InterPro" id="IPR050199">
    <property type="entry name" value="IgHV"/>
</dbReference>
<dbReference type="InterPro" id="IPR036179">
    <property type="entry name" value="Ig-like_dom_sf"/>
</dbReference>
<dbReference type="Proteomes" id="UP000694380">
    <property type="component" value="Unplaced"/>
</dbReference>
<evidence type="ECO:0000313" key="7">
    <source>
        <dbReference type="Proteomes" id="UP000694380"/>
    </source>
</evidence>
<dbReference type="GO" id="GO:0002250">
    <property type="term" value="P:adaptive immune response"/>
    <property type="evidence" value="ECO:0007669"/>
    <property type="project" value="UniProtKB-KW"/>
</dbReference>
<reference evidence="6" key="1">
    <citation type="submission" date="2025-08" db="UniProtKB">
        <authorList>
            <consortium name="Ensembl"/>
        </authorList>
    </citation>
    <scope>IDENTIFICATION</scope>
</reference>
<dbReference type="GO" id="GO:0019814">
    <property type="term" value="C:immunoglobulin complex"/>
    <property type="evidence" value="ECO:0007669"/>
    <property type="project" value="UniProtKB-KW"/>
</dbReference>
<keyword evidence="3" id="KW-1280">Immunoglobulin</keyword>
<name>A0A8C3I1H2_CHRPI</name>
<evidence type="ECO:0000259" key="5">
    <source>
        <dbReference type="SMART" id="SM00406"/>
    </source>
</evidence>
<protein>
    <recommendedName>
        <fullName evidence="5">Immunoglobulin V-set domain-containing protein</fullName>
    </recommendedName>
</protein>
<evidence type="ECO:0000256" key="3">
    <source>
        <dbReference type="ARBA" id="ARBA00043265"/>
    </source>
</evidence>
<feature type="domain" description="Immunoglobulin V-set" evidence="5">
    <location>
        <begin position="36"/>
        <end position="117"/>
    </location>
</feature>
<keyword evidence="1" id="KW-0391">Immunity</keyword>
<feature type="chain" id="PRO_5034829862" description="Immunoglobulin V-set domain-containing protein" evidence="4">
    <location>
        <begin position="27"/>
        <end position="118"/>
    </location>
</feature>
<dbReference type="Pfam" id="PF07686">
    <property type="entry name" value="V-set"/>
    <property type="match status" value="1"/>
</dbReference>
<feature type="signal peptide" evidence="4">
    <location>
        <begin position="1"/>
        <end position="26"/>
    </location>
</feature>
<dbReference type="GO" id="GO:0005576">
    <property type="term" value="C:extracellular region"/>
    <property type="evidence" value="ECO:0007669"/>
    <property type="project" value="UniProtKB-ARBA"/>
</dbReference>
<organism evidence="6 7">
    <name type="scientific">Chrysemys picta bellii</name>
    <name type="common">Western painted turtle</name>
    <name type="synonym">Emys bellii</name>
    <dbReference type="NCBI Taxonomy" id="8478"/>
    <lineage>
        <taxon>Eukaryota</taxon>
        <taxon>Metazoa</taxon>
        <taxon>Chordata</taxon>
        <taxon>Craniata</taxon>
        <taxon>Vertebrata</taxon>
        <taxon>Euteleostomi</taxon>
        <taxon>Archelosauria</taxon>
        <taxon>Testudinata</taxon>
        <taxon>Testudines</taxon>
        <taxon>Cryptodira</taxon>
        <taxon>Durocryptodira</taxon>
        <taxon>Testudinoidea</taxon>
        <taxon>Emydidae</taxon>
        <taxon>Chrysemys</taxon>
    </lineage>
</organism>
<dbReference type="OMA" id="KPTHAGR"/>
<dbReference type="InterPro" id="IPR013106">
    <property type="entry name" value="Ig_V-set"/>
</dbReference>
<reference evidence="6" key="2">
    <citation type="submission" date="2025-09" db="UniProtKB">
        <authorList>
            <consortium name="Ensembl"/>
        </authorList>
    </citation>
    <scope>IDENTIFICATION</scope>
</reference>
<keyword evidence="2" id="KW-1064">Adaptive immunity</keyword>
<accession>A0A8C3I1H2</accession>